<feature type="transmembrane region" description="Helical" evidence="7">
    <location>
        <begin position="649"/>
        <end position="671"/>
    </location>
</feature>
<name>A0AAJ0HZ91_9PEZI</name>
<dbReference type="InterPro" id="IPR020846">
    <property type="entry name" value="MFS_dom"/>
</dbReference>
<feature type="transmembrane region" description="Helical" evidence="7">
    <location>
        <begin position="532"/>
        <end position="552"/>
    </location>
</feature>
<keyword evidence="4 7" id="KW-1133">Transmembrane helix</keyword>
<dbReference type="PANTHER" id="PTHR23502">
    <property type="entry name" value="MAJOR FACILITATOR SUPERFAMILY"/>
    <property type="match status" value="1"/>
</dbReference>
<evidence type="ECO:0000256" key="7">
    <source>
        <dbReference type="SAM" id="Phobius"/>
    </source>
</evidence>
<evidence type="ECO:0000256" key="1">
    <source>
        <dbReference type="ARBA" id="ARBA00004141"/>
    </source>
</evidence>
<dbReference type="CDD" id="cd17323">
    <property type="entry name" value="MFS_Tpo1_MDR_like"/>
    <property type="match status" value="1"/>
</dbReference>
<evidence type="ECO:0000256" key="5">
    <source>
        <dbReference type="ARBA" id="ARBA00023136"/>
    </source>
</evidence>
<dbReference type="RefSeq" id="XP_062688555.1">
    <property type="nucleotide sequence ID" value="XM_062839238.1"/>
</dbReference>
<feature type="transmembrane region" description="Helical" evidence="7">
    <location>
        <begin position="743"/>
        <end position="765"/>
    </location>
</feature>
<dbReference type="GO" id="GO:0005886">
    <property type="term" value="C:plasma membrane"/>
    <property type="evidence" value="ECO:0007669"/>
    <property type="project" value="TreeGrafter"/>
</dbReference>
<dbReference type="PANTHER" id="PTHR23502:SF151">
    <property type="entry name" value="MAJOR FACILITATOR SUPERFAMILY (MFS) PROFILE DOMAIN-CONTAINING PROTEIN"/>
    <property type="match status" value="1"/>
</dbReference>
<sequence length="839" mass="91953">MKTTRYSTSRQKSCQSCSNAKAKCDRKATSCSRSAHALLDFSHVDLVCPINANDIQNRWLKPYIEVAVLGQTAKTLSPSITAFTYRILKSYAAIAVRGGGHDSIPPFLHSVHVLHTLPNTPALSTCLSLIRSCENPLPGSEGVLAEVLQREMNKLYEQYGHNTCDDDDDDDSAQLLAAFQAYLVYTLVLYYRLHVGRDAADHPFLRLQQAMMHLQEIACACSARGLVCSAELQDGAQGARRPRWETWIVAETKRRTLYTMYLLDNMLTAKEGLPTFLGTELRGLPAPASKALWQASARDEWEKAYNLHLAEWYPEGGGGLLCIDELWAIPADMDEAGLGERRRRVDRWLEGVDEFGTMIEKAAEQPYCIFDKRQKALIVVIISVAATFSGFASNVYFPALPTIAKDLNVSIELVNLTVTSYLIFQGIAPSLWGPISDVKGRRITYCCTFVVFLGACIGLGEAKSYAAVLVLRCLQSTGSASTIAIGSGVIGDITTRDERGGFMGIFQAGLLVPVAVGPIIGGALADRLGWRAIFWFLAIYSGVFVVSLILLMPETLRSVVGNGSRIPSNPIARYPLVVYQRTSRVKWDVATEPAARKRIDLVGPFRILVSKQAAPVIVFLAVYYAVWQMSITAMSTLLEDRYGLGETEIGLSFIANGVGSMVGTLVMGKVLDNDYGRIKARYESRSNSAHDADGDGDSDGTNFPLEKARLRLVPIFALLQCASITLFGWTIQYAQKVHMAVPIVSTFITGWTAIATQSVIMTYLVDVFHDRSAAASASLNLARCLFAAAGTSSVMPMVNALGVGLAFTVCVVAQLVALLGLAVQWRFGARWRRELERRR</sequence>
<reference evidence="9 10" key="1">
    <citation type="journal article" date="2023" name="Mol. Phylogenet. Evol.">
        <title>Genome-scale phylogeny and comparative genomics of the fungal order Sordariales.</title>
        <authorList>
            <person name="Hensen N."/>
            <person name="Bonometti L."/>
            <person name="Westerberg I."/>
            <person name="Brannstrom I.O."/>
            <person name="Guillou S."/>
            <person name="Cros-Aarteil S."/>
            <person name="Calhoun S."/>
            <person name="Haridas S."/>
            <person name="Kuo A."/>
            <person name="Mondo S."/>
            <person name="Pangilinan J."/>
            <person name="Riley R."/>
            <person name="LaButti K."/>
            <person name="Andreopoulos B."/>
            <person name="Lipzen A."/>
            <person name="Chen C."/>
            <person name="Yan M."/>
            <person name="Daum C."/>
            <person name="Ng V."/>
            <person name="Clum A."/>
            <person name="Steindorff A."/>
            <person name="Ohm R.A."/>
            <person name="Martin F."/>
            <person name="Silar P."/>
            <person name="Natvig D.O."/>
            <person name="Lalanne C."/>
            <person name="Gautier V."/>
            <person name="Ament-Velasquez S.L."/>
            <person name="Kruys A."/>
            <person name="Hutchinson M.I."/>
            <person name="Powell A.J."/>
            <person name="Barry K."/>
            <person name="Miller A.N."/>
            <person name="Grigoriev I.V."/>
            <person name="Debuchy R."/>
            <person name="Gladieux P."/>
            <person name="Hiltunen Thoren M."/>
            <person name="Johannesson H."/>
        </authorList>
    </citation>
    <scope>NUCLEOTIDE SEQUENCE [LARGE SCALE GENOMIC DNA]</scope>
    <source>
        <strain evidence="9 10">FGSC 10403</strain>
    </source>
</reference>
<dbReference type="Pfam" id="PF07690">
    <property type="entry name" value="MFS_1"/>
    <property type="match status" value="1"/>
</dbReference>
<feature type="transmembrane region" description="Helical" evidence="7">
    <location>
        <begin position="801"/>
        <end position="823"/>
    </location>
</feature>
<dbReference type="Proteomes" id="UP001285908">
    <property type="component" value="Unassembled WGS sequence"/>
</dbReference>
<evidence type="ECO:0000256" key="6">
    <source>
        <dbReference type="ARBA" id="ARBA00023180"/>
    </source>
</evidence>
<dbReference type="EMBL" id="JAULSX010000009">
    <property type="protein sequence ID" value="KAK3485792.1"/>
    <property type="molecule type" value="Genomic_DNA"/>
</dbReference>
<dbReference type="FunFam" id="1.20.1250.20:FF:000172">
    <property type="entry name" value="MFS multidrug resistance transporter"/>
    <property type="match status" value="1"/>
</dbReference>
<organism evidence="9 10">
    <name type="scientific">Neurospora hispaniola</name>
    <dbReference type="NCBI Taxonomy" id="588809"/>
    <lineage>
        <taxon>Eukaryota</taxon>
        <taxon>Fungi</taxon>
        <taxon>Dikarya</taxon>
        <taxon>Ascomycota</taxon>
        <taxon>Pezizomycotina</taxon>
        <taxon>Sordariomycetes</taxon>
        <taxon>Sordariomycetidae</taxon>
        <taxon>Sordariales</taxon>
        <taxon>Sordariaceae</taxon>
        <taxon>Neurospora</taxon>
    </lineage>
</organism>
<proteinExistence type="predicted"/>
<dbReference type="PROSITE" id="PS50850">
    <property type="entry name" value="MFS"/>
    <property type="match status" value="1"/>
</dbReference>
<evidence type="ECO:0000259" key="8">
    <source>
        <dbReference type="PROSITE" id="PS50850"/>
    </source>
</evidence>
<keyword evidence="10" id="KW-1185">Reference proteome</keyword>
<feature type="transmembrane region" description="Helical" evidence="7">
    <location>
        <begin position="502"/>
        <end position="520"/>
    </location>
</feature>
<dbReference type="AlphaFoldDB" id="A0AAJ0HZ91"/>
<keyword evidence="5 7" id="KW-0472">Membrane</keyword>
<feature type="transmembrane region" description="Helical" evidence="7">
    <location>
        <begin position="376"/>
        <end position="397"/>
    </location>
</feature>
<evidence type="ECO:0000313" key="10">
    <source>
        <dbReference type="Proteomes" id="UP001285908"/>
    </source>
</evidence>
<evidence type="ECO:0000313" key="9">
    <source>
        <dbReference type="EMBL" id="KAK3485792.1"/>
    </source>
</evidence>
<protein>
    <submittedName>
        <fullName evidence="9">Major facilitator superfamily domain-containing protein</fullName>
    </submittedName>
</protein>
<keyword evidence="3 7" id="KW-0812">Transmembrane</keyword>
<evidence type="ECO:0000256" key="4">
    <source>
        <dbReference type="ARBA" id="ARBA00022989"/>
    </source>
</evidence>
<dbReference type="InterPro" id="IPR036259">
    <property type="entry name" value="MFS_trans_sf"/>
</dbReference>
<dbReference type="FunFam" id="1.20.1720.10:FF:000009">
    <property type="entry name" value="MFS multidrug transporter"/>
    <property type="match status" value="1"/>
</dbReference>
<dbReference type="SUPFAM" id="SSF103473">
    <property type="entry name" value="MFS general substrate transporter"/>
    <property type="match status" value="1"/>
</dbReference>
<keyword evidence="6" id="KW-0325">Glycoprotein</keyword>
<dbReference type="GeneID" id="87876860"/>
<accession>A0AAJ0HZ91</accession>
<evidence type="ECO:0000256" key="2">
    <source>
        <dbReference type="ARBA" id="ARBA00022448"/>
    </source>
</evidence>
<feature type="transmembrane region" description="Helical" evidence="7">
    <location>
        <begin position="409"/>
        <end position="431"/>
    </location>
</feature>
<dbReference type="Gene3D" id="1.20.1250.20">
    <property type="entry name" value="MFS general substrate transporter like domains"/>
    <property type="match status" value="1"/>
</dbReference>
<comment type="caution">
    <text evidence="9">The sequence shown here is derived from an EMBL/GenBank/DDBJ whole genome shotgun (WGS) entry which is preliminary data.</text>
</comment>
<feature type="transmembrane region" description="Helical" evidence="7">
    <location>
        <begin position="616"/>
        <end position="637"/>
    </location>
</feature>
<keyword evidence="2" id="KW-0813">Transport</keyword>
<feature type="transmembrane region" description="Helical" evidence="7">
    <location>
        <begin position="443"/>
        <end position="460"/>
    </location>
</feature>
<comment type="subcellular location">
    <subcellularLocation>
        <location evidence="1">Membrane</location>
        <topology evidence="1">Multi-pass membrane protein</topology>
    </subcellularLocation>
</comment>
<dbReference type="InterPro" id="IPR011701">
    <property type="entry name" value="MFS"/>
</dbReference>
<dbReference type="GO" id="GO:0140115">
    <property type="term" value="P:export across plasma membrane"/>
    <property type="evidence" value="ECO:0007669"/>
    <property type="project" value="UniProtKB-ARBA"/>
</dbReference>
<dbReference type="GO" id="GO:0015137">
    <property type="term" value="F:citrate transmembrane transporter activity"/>
    <property type="evidence" value="ECO:0007669"/>
    <property type="project" value="UniProtKB-ARBA"/>
</dbReference>
<feature type="transmembrane region" description="Helical" evidence="7">
    <location>
        <begin position="712"/>
        <end position="731"/>
    </location>
</feature>
<feature type="domain" description="Major facilitator superfamily (MFS) profile" evidence="8">
    <location>
        <begin position="378"/>
        <end position="832"/>
    </location>
</feature>
<evidence type="ECO:0000256" key="3">
    <source>
        <dbReference type="ARBA" id="ARBA00022692"/>
    </source>
</evidence>
<gene>
    <name evidence="9" type="ORF">B0T23DRAFT_407884</name>
</gene>